<dbReference type="EMBL" id="CP094326">
    <property type="protein sequence ID" value="UNY98716.1"/>
    <property type="molecule type" value="Genomic_DNA"/>
</dbReference>
<feature type="transmembrane region" description="Helical" evidence="6">
    <location>
        <begin position="321"/>
        <end position="343"/>
    </location>
</feature>
<dbReference type="Proteomes" id="UP000829476">
    <property type="component" value="Chromosome"/>
</dbReference>
<keyword evidence="2" id="KW-1003">Cell membrane</keyword>
<sequence>MNKTININLANTFFHIDEDAYAKLQRYLEAIKRSFTDSEGRDEIVSDIEARIAELFTERQQHDRQVISSKEVDEVIAIMGQPEDYLVDEEIFDDAPKGKQRTRTSYKEQKKLYRDTDHKYISGVSSGLGHYLGIDAIWIRLLWIILTFASGFTFIFVYILFWVLVPEAKTTAEKLSMTGEEVNISNIEKKIKEGFDTVTDKVKNADYEKMGSKVKSSTETFFEAIGNVFMFIFKIFAKLIGILLLIISASTLIGLFIGLFTAGTIDMFGMGQPWMEFVQASVEAPIWLISVMTFFAVGIPFFFLFYLGLKILVSNVKSIGNIAKFTLLGLWIISIIGLTIFGLKTASVHTVTGSDTTTETLFTEPTDTLIIEMASSENLDNRYYKNSDFDIIRDGENRKIYSEDVHFQVKSTKDSVPSIKVVKESHGMNYDDANTNADLIEYSYAMVGNTLRLNNFLTTDYENKFRDQEVNIIIYLPEGRTIFFDKSTKRGISRMYNNDQGFHSGYSIAEHYWKMKDDTLECLDCENDDENKDQEEKEKDSSSNKIQIDAKGIDINVKDNNGDSFKMKVDESGVEIKSN</sequence>
<dbReference type="InterPro" id="IPR007168">
    <property type="entry name" value="Phageshock_PspC_N"/>
</dbReference>
<protein>
    <submittedName>
        <fullName evidence="10">PspC domain-containing protein</fullName>
    </submittedName>
</protein>
<feature type="domain" description="PspC-related ToastRack" evidence="9">
    <location>
        <begin position="396"/>
        <end position="527"/>
    </location>
</feature>
<dbReference type="PANTHER" id="PTHR33885">
    <property type="entry name" value="PHAGE SHOCK PROTEIN C"/>
    <property type="match status" value="1"/>
</dbReference>
<evidence type="ECO:0000313" key="10">
    <source>
        <dbReference type="EMBL" id="UNY98716.1"/>
    </source>
</evidence>
<feature type="domain" description="PspC-related transmembrane region" evidence="8">
    <location>
        <begin position="207"/>
        <end position="347"/>
    </location>
</feature>
<keyword evidence="5 6" id="KW-0472">Membrane</keyword>
<evidence type="ECO:0000256" key="5">
    <source>
        <dbReference type="ARBA" id="ARBA00023136"/>
    </source>
</evidence>
<feature type="transmembrane region" description="Helical" evidence="6">
    <location>
        <begin position="239"/>
        <end position="265"/>
    </location>
</feature>
<organism evidence="10 11">
    <name type="scientific">Zhouia spongiae</name>
    <dbReference type="NCBI Taxonomy" id="2202721"/>
    <lineage>
        <taxon>Bacteria</taxon>
        <taxon>Pseudomonadati</taxon>
        <taxon>Bacteroidota</taxon>
        <taxon>Flavobacteriia</taxon>
        <taxon>Flavobacteriales</taxon>
        <taxon>Flavobacteriaceae</taxon>
        <taxon>Zhouia</taxon>
    </lineage>
</organism>
<dbReference type="Pfam" id="PF04024">
    <property type="entry name" value="PspC"/>
    <property type="match status" value="1"/>
</dbReference>
<proteinExistence type="predicted"/>
<keyword evidence="3 6" id="KW-0812">Transmembrane</keyword>
<dbReference type="Pfam" id="PF22744">
    <property type="entry name" value="Toast-rack_PspC-Cterm"/>
    <property type="match status" value="1"/>
</dbReference>
<accession>A0ABY3YLJ6</accession>
<dbReference type="PANTHER" id="PTHR33885:SF3">
    <property type="entry name" value="PHAGE SHOCK PROTEIN C"/>
    <property type="match status" value="1"/>
</dbReference>
<feature type="transmembrane region" description="Helical" evidence="6">
    <location>
        <begin position="285"/>
        <end position="309"/>
    </location>
</feature>
<dbReference type="InterPro" id="IPR052027">
    <property type="entry name" value="PspC"/>
</dbReference>
<evidence type="ECO:0000259" key="8">
    <source>
        <dbReference type="Pfam" id="PF22571"/>
    </source>
</evidence>
<dbReference type="InterPro" id="IPR054319">
    <property type="entry name" value="PspC-rel_ToastRack"/>
</dbReference>
<keyword evidence="4 6" id="KW-1133">Transmembrane helix</keyword>
<dbReference type="RefSeq" id="WP_242937122.1">
    <property type="nucleotide sequence ID" value="NZ_CP094326.1"/>
</dbReference>
<dbReference type="InterPro" id="IPR054321">
    <property type="entry name" value="PspC-rel_TM"/>
</dbReference>
<evidence type="ECO:0000256" key="3">
    <source>
        <dbReference type="ARBA" id="ARBA00022692"/>
    </source>
</evidence>
<name>A0ABY3YLJ6_9FLAO</name>
<evidence type="ECO:0000259" key="9">
    <source>
        <dbReference type="Pfam" id="PF22744"/>
    </source>
</evidence>
<evidence type="ECO:0000256" key="6">
    <source>
        <dbReference type="SAM" id="Phobius"/>
    </source>
</evidence>
<comment type="subcellular location">
    <subcellularLocation>
        <location evidence="1">Cell membrane</location>
        <topology evidence="1">Single-pass membrane protein</topology>
    </subcellularLocation>
</comment>
<evidence type="ECO:0000256" key="4">
    <source>
        <dbReference type="ARBA" id="ARBA00022989"/>
    </source>
</evidence>
<evidence type="ECO:0000256" key="1">
    <source>
        <dbReference type="ARBA" id="ARBA00004162"/>
    </source>
</evidence>
<evidence type="ECO:0000313" key="11">
    <source>
        <dbReference type="Proteomes" id="UP000829476"/>
    </source>
</evidence>
<reference evidence="10 11" key="1">
    <citation type="journal article" date="2018" name="Int. J. Syst. Evol. Microbiol.">
        <title>Zhouia spongiae sp. nov., isolated from a marine sponge.</title>
        <authorList>
            <person name="Zhuang L."/>
            <person name="Lin B."/>
            <person name="Qin F."/>
            <person name="Luo L."/>
        </authorList>
    </citation>
    <scope>NUCLEOTIDE SEQUENCE [LARGE SCALE GENOMIC DNA]</scope>
    <source>
        <strain evidence="10 11">HN-Y44</strain>
    </source>
</reference>
<evidence type="ECO:0000256" key="2">
    <source>
        <dbReference type="ARBA" id="ARBA00022475"/>
    </source>
</evidence>
<feature type="domain" description="Phage shock protein PspC N-terminal" evidence="7">
    <location>
        <begin position="110"/>
        <end position="168"/>
    </location>
</feature>
<keyword evidence="11" id="KW-1185">Reference proteome</keyword>
<evidence type="ECO:0000259" key="7">
    <source>
        <dbReference type="Pfam" id="PF04024"/>
    </source>
</evidence>
<gene>
    <name evidence="10" type="ORF">MQE36_16765</name>
</gene>
<feature type="transmembrane region" description="Helical" evidence="6">
    <location>
        <begin position="141"/>
        <end position="165"/>
    </location>
</feature>
<dbReference type="Pfam" id="PF22571">
    <property type="entry name" value="LiaI-LiaF-TM_PspC"/>
    <property type="match status" value="1"/>
</dbReference>